<evidence type="ECO:0000259" key="10">
    <source>
        <dbReference type="Pfam" id="PF00999"/>
    </source>
</evidence>
<keyword evidence="3" id="KW-0050">Antiport</keyword>
<feature type="transmembrane region" description="Helical" evidence="9">
    <location>
        <begin position="67"/>
        <end position="86"/>
    </location>
</feature>
<name>A0AAJ0XF60_HALSE</name>
<evidence type="ECO:0000256" key="5">
    <source>
        <dbReference type="ARBA" id="ARBA00022692"/>
    </source>
</evidence>
<feature type="transmembrane region" description="Helical" evidence="9">
    <location>
        <begin position="92"/>
        <end position="113"/>
    </location>
</feature>
<evidence type="ECO:0000256" key="4">
    <source>
        <dbReference type="ARBA" id="ARBA00022475"/>
    </source>
</evidence>
<dbReference type="Gene3D" id="1.20.1530.20">
    <property type="match status" value="1"/>
</dbReference>
<dbReference type="GO" id="GO:1902600">
    <property type="term" value="P:proton transmembrane transport"/>
    <property type="evidence" value="ECO:0007669"/>
    <property type="project" value="InterPro"/>
</dbReference>
<evidence type="ECO:0000256" key="1">
    <source>
        <dbReference type="ARBA" id="ARBA00004651"/>
    </source>
</evidence>
<feature type="domain" description="Cation/H+ exchanger transmembrane" evidence="10">
    <location>
        <begin position="3"/>
        <end position="118"/>
    </location>
</feature>
<dbReference type="Pfam" id="PF00999">
    <property type="entry name" value="Na_H_Exchanger"/>
    <property type="match status" value="1"/>
</dbReference>
<evidence type="ECO:0000256" key="8">
    <source>
        <dbReference type="ARBA" id="ARBA00023136"/>
    </source>
</evidence>
<reference evidence="11" key="2">
    <citation type="journal article" date="2020" name="Microorganisms">
        <title>Osmotic Adaptation and Compatible Solute Biosynthesis of Phototrophic Bacteria as Revealed from Genome Analyses.</title>
        <authorList>
            <person name="Imhoff J.F."/>
            <person name="Rahn T."/>
            <person name="Kunzel S."/>
            <person name="Keller A."/>
            <person name="Neulinger S.C."/>
        </authorList>
    </citation>
    <scope>NUCLEOTIDE SEQUENCE</scope>
    <source>
        <strain evidence="11">DSM 4395</strain>
    </source>
</reference>
<proteinExistence type="predicted"/>
<gene>
    <name evidence="11" type="ORF">CCR82_05355</name>
</gene>
<evidence type="ECO:0000256" key="7">
    <source>
        <dbReference type="ARBA" id="ARBA00023065"/>
    </source>
</evidence>
<dbReference type="InterPro" id="IPR006153">
    <property type="entry name" value="Cation/H_exchanger_TM"/>
</dbReference>
<evidence type="ECO:0000256" key="3">
    <source>
        <dbReference type="ARBA" id="ARBA00022449"/>
    </source>
</evidence>
<dbReference type="Proteomes" id="UP001296967">
    <property type="component" value="Unassembled WGS sequence"/>
</dbReference>
<sequence>MQIPAIILLSLNGLLVSPVLGIFRPSEALGDVYQPLINLAVAAILFEGGLSLHFAELRQAASGVNRLVTIAVALSLGLTAVAAHWIGGLSWAVALIFGAIMIVTGPKVILPLLRQARLKRAPRLI</sequence>
<dbReference type="PANTHER" id="PTHR32507">
    <property type="entry name" value="NA(+)/H(+) ANTIPORTER 1"/>
    <property type="match status" value="1"/>
</dbReference>
<dbReference type="InterPro" id="IPR038770">
    <property type="entry name" value="Na+/solute_symporter_sf"/>
</dbReference>
<dbReference type="GO" id="GO:0005886">
    <property type="term" value="C:plasma membrane"/>
    <property type="evidence" value="ECO:0007669"/>
    <property type="project" value="UniProtKB-SubCell"/>
</dbReference>
<comment type="subcellular location">
    <subcellularLocation>
        <location evidence="1">Cell membrane</location>
        <topology evidence="1">Multi-pass membrane protein</topology>
    </subcellularLocation>
</comment>
<keyword evidence="5 9" id="KW-0812">Transmembrane</keyword>
<evidence type="ECO:0000256" key="9">
    <source>
        <dbReference type="SAM" id="Phobius"/>
    </source>
</evidence>
<keyword evidence="12" id="KW-1185">Reference proteome</keyword>
<keyword evidence="8 9" id="KW-0472">Membrane</keyword>
<dbReference type="GO" id="GO:0015297">
    <property type="term" value="F:antiporter activity"/>
    <property type="evidence" value="ECO:0007669"/>
    <property type="project" value="UniProtKB-KW"/>
</dbReference>
<evidence type="ECO:0000256" key="2">
    <source>
        <dbReference type="ARBA" id="ARBA00022448"/>
    </source>
</evidence>
<comment type="caution">
    <text evidence="11">The sequence shown here is derived from an EMBL/GenBank/DDBJ whole genome shotgun (WGS) entry which is preliminary data.</text>
</comment>
<feature type="transmembrane region" description="Helical" evidence="9">
    <location>
        <begin position="37"/>
        <end position="55"/>
    </location>
</feature>
<keyword evidence="4" id="KW-1003">Cell membrane</keyword>
<dbReference type="EMBL" id="NHSF01000033">
    <property type="protein sequence ID" value="MBK5929968.1"/>
    <property type="molecule type" value="Genomic_DNA"/>
</dbReference>
<evidence type="ECO:0000313" key="12">
    <source>
        <dbReference type="Proteomes" id="UP001296967"/>
    </source>
</evidence>
<protein>
    <recommendedName>
        <fullName evidence="10">Cation/H+ exchanger transmembrane domain-containing protein</fullName>
    </recommendedName>
</protein>
<keyword evidence="6 9" id="KW-1133">Transmembrane helix</keyword>
<accession>A0AAJ0XF60</accession>
<dbReference type="PANTHER" id="PTHR32507:SF0">
    <property type="entry name" value="NA(+)_H(+) ANTIPORTER 2-RELATED"/>
    <property type="match status" value="1"/>
</dbReference>
<keyword evidence="7" id="KW-0406">Ion transport</keyword>
<dbReference type="AlphaFoldDB" id="A0AAJ0XF60"/>
<organism evidence="11 12">
    <name type="scientific">Halochromatium salexigens</name>
    <name type="common">Chromatium salexigens</name>
    <dbReference type="NCBI Taxonomy" id="49447"/>
    <lineage>
        <taxon>Bacteria</taxon>
        <taxon>Pseudomonadati</taxon>
        <taxon>Pseudomonadota</taxon>
        <taxon>Gammaproteobacteria</taxon>
        <taxon>Chromatiales</taxon>
        <taxon>Chromatiaceae</taxon>
        <taxon>Halochromatium</taxon>
    </lineage>
</organism>
<reference evidence="11" key="1">
    <citation type="submission" date="2017-05" db="EMBL/GenBank/DDBJ databases">
        <authorList>
            <person name="Imhoff J.F."/>
            <person name="Rahn T."/>
            <person name="Kuenzel S."/>
            <person name="Neulinger S.C."/>
        </authorList>
    </citation>
    <scope>NUCLEOTIDE SEQUENCE</scope>
    <source>
        <strain evidence="11">DSM 4395</strain>
    </source>
</reference>
<evidence type="ECO:0000256" key="6">
    <source>
        <dbReference type="ARBA" id="ARBA00022989"/>
    </source>
</evidence>
<keyword evidence="2" id="KW-0813">Transport</keyword>
<evidence type="ECO:0000313" key="11">
    <source>
        <dbReference type="EMBL" id="MBK5929968.1"/>
    </source>
</evidence>